<dbReference type="GO" id="GO:0031436">
    <property type="term" value="C:BRCA1-BARD1 complex"/>
    <property type="evidence" value="ECO:0007669"/>
    <property type="project" value="TreeGrafter"/>
</dbReference>
<feature type="repeat" description="ANK" evidence="3">
    <location>
        <begin position="204"/>
        <end position="240"/>
    </location>
</feature>
<keyword evidence="1" id="KW-0677">Repeat</keyword>
<dbReference type="EMBL" id="CAJNOJ010000045">
    <property type="protein sequence ID" value="CAF0944920.1"/>
    <property type="molecule type" value="Genomic_DNA"/>
</dbReference>
<dbReference type="PROSITE" id="PS50088">
    <property type="entry name" value="ANK_REPEAT"/>
    <property type="match status" value="2"/>
</dbReference>
<dbReference type="GO" id="GO:0004842">
    <property type="term" value="F:ubiquitin-protein transferase activity"/>
    <property type="evidence" value="ECO:0007669"/>
    <property type="project" value="TreeGrafter"/>
</dbReference>
<dbReference type="GO" id="GO:0085020">
    <property type="term" value="P:protein K6-linked ubiquitination"/>
    <property type="evidence" value="ECO:0007669"/>
    <property type="project" value="TreeGrafter"/>
</dbReference>
<dbReference type="InterPro" id="IPR036770">
    <property type="entry name" value="Ankyrin_rpt-contain_sf"/>
</dbReference>
<dbReference type="Pfam" id="PF12796">
    <property type="entry name" value="Ank_2"/>
    <property type="match status" value="2"/>
</dbReference>
<accession>A0A814CTW0</accession>
<keyword evidence="2 3" id="KW-0040">ANK repeat</keyword>
<dbReference type="SMART" id="SM00248">
    <property type="entry name" value="ANK"/>
    <property type="match status" value="6"/>
</dbReference>
<evidence type="ECO:0000256" key="1">
    <source>
        <dbReference type="ARBA" id="ARBA00022737"/>
    </source>
</evidence>
<gene>
    <name evidence="4" type="ORF">EDS130_LOCUS12019</name>
</gene>
<evidence type="ECO:0000256" key="3">
    <source>
        <dbReference type="PROSITE-ProRule" id="PRU00023"/>
    </source>
</evidence>
<protein>
    <submittedName>
        <fullName evidence="4">Uncharacterized protein</fullName>
    </submittedName>
</protein>
<dbReference type="OrthoDB" id="2157354at2759"/>
<dbReference type="InterPro" id="IPR002110">
    <property type="entry name" value="Ankyrin_rpt"/>
</dbReference>
<evidence type="ECO:0000313" key="4">
    <source>
        <dbReference type="EMBL" id="CAF0944920.1"/>
    </source>
</evidence>
<evidence type="ECO:0000256" key="2">
    <source>
        <dbReference type="ARBA" id="ARBA00023043"/>
    </source>
</evidence>
<dbReference type="SUPFAM" id="SSF48403">
    <property type="entry name" value="Ankyrin repeat"/>
    <property type="match status" value="1"/>
</dbReference>
<dbReference type="GO" id="GO:0070531">
    <property type="term" value="C:BRCA1-A complex"/>
    <property type="evidence" value="ECO:0007669"/>
    <property type="project" value="TreeGrafter"/>
</dbReference>
<comment type="caution">
    <text evidence="4">The sequence shown here is derived from an EMBL/GenBank/DDBJ whole genome shotgun (WGS) entry which is preliminary data.</text>
</comment>
<name>A0A814CTW0_ADIRI</name>
<dbReference type="Proteomes" id="UP000663852">
    <property type="component" value="Unassembled WGS sequence"/>
</dbReference>
<organism evidence="4 5">
    <name type="scientific">Adineta ricciae</name>
    <name type="common">Rotifer</name>
    <dbReference type="NCBI Taxonomy" id="249248"/>
    <lineage>
        <taxon>Eukaryota</taxon>
        <taxon>Metazoa</taxon>
        <taxon>Spiralia</taxon>
        <taxon>Gnathifera</taxon>
        <taxon>Rotifera</taxon>
        <taxon>Eurotatoria</taxon>
        <taxon>Bdelloidea</taxon>
        <taxon>Adinetida</taxon>
        <taxon>Adinetidae</taxon>
        <taxon>Adineta</taxon>
    </lineage>
</organism>
<dbReference type="PANTHER" id="PTHR24171">
    <property type="entry name" value="ANKYRIN REPEAT DOMAIN-CONTAINING PROTEIN 39-RELATED"/>
    <property type="match status" value="1"/>
</dbReference>
<dbReference type="Pfam" id="PF00023">
    <property type="entry name" value="Ank"/>
    <property type="match status" value="1"/>
</dbReference>
<dbReference type="AlphaFoldDB" id="A0A814CTW0"/>
<feature type="repeat" description="ANK" evidence="3">
    <location>
        <begin position="46"/>
        <end position="78"/>
    </location>
</feature>
<dbReference type="PANTHER" id="PTHR24171:SF11">
    <property type="entry name" value="26S PROTEASOME NON-ATPASE REGULATORY SUBUNIT 10"/>
    <property type="match status" value="1"/>
</dbReference>
<proteinExistence type="predicted"/>
<reference evidence="4" key="1">
    <citation type="submission" date="2021-02" db="EMBL/GenBank/DDBJ databases">
        <authorList>
            <person name="Nowell W R."/>
        </authorList>
    </citation>
    <scope>NUCLEOTIDE SEQUENCE</scope>
</reference>
<sequence length="408" mass="46059">MPNFVSNLFKTHLSHFRAAILANNTNRICRILDVKRHYINKQMDSAGNTALLFAIKYASPLTVELLLQQGAQPDQPNFATLQTPLSILASRTYDADQAYQAKLDLEIAILLLDHDAYVEKTSPFKCLEEEEKECIVYETPLMTAVRTRNLAMATLLVDREANVNYAQKHSRNRPVHYAIMNGDEAMFDLLENADASCRTVISDGGNTLLHWFCNTQNNDRQISLLKKLLDAGCDINATNDVQQTPLMLAAKLNMVNTCEVLLDAFADTEKVDNRGHRAIDFAKLGGDCFRLLLHVKQHQERKCRIQSRTERVLCKKPIASHRRISNKFSNDTYETPCSPSVVSTCVYAKSETATILSSNDTDPCIENSTMCKRMWSKLLHSKQRLSRTKDSSSGRTIDDRLLTLHDAC</sequence>
<evidence type="ECO:0000313" key="5">
    <source>
        <dbReference type="Proteomes" id="UP000663852"/>
    </source>
</evidence>
<dbReference type="Gene3D" id="1.25.40.20">
    <property type="entry name" value="Ankyrin repeat-containing domain"/>
    <property type="match status" value="2"/>
</dbReference>